<dbReference type="EMBL" id="BMDH01000003">
    <property type="protein sequence ID" value="GGI14758.1"/>
    <property type="molecule type" value="Genomic_DNA"/>
</dbReference>
<evidence type="ECO:0000313" key="3">
    <source>
        <dbReference type="Proteomes" id="UP000619536"/>
    </source>
</evidence>
<keyword evidence="3" id="KW-1185">Reference proteome</keyword>
<dbReference type="Pfam" id="PF11188">
    <property type="entry name" value="DUF2975"/>
    <property type="match status" value="1"/>
</dbReference>
<sequence>MNTKPTPQQASHSAALPHIHVLAAQVMIVLLFLGAVITQFVLLPTLAAQQAAQDPTKAYLQLPYTLWCGAIIGGFELGLFAIWKLLSLVKRNTVFTQPSRYWVTLIIYCAGADTILLALLLAHITLIAHVGTVFTNCILAAIVIFGITFVLIMLVMRQLLDSATADRTELEAVI</sequence>
<dbReference type="AlphaFoldDB" id="A0A8J3AI05"/>
<feature type="transmembrane region" description="Helical" evidence="1">
    <location>
        <begin position="21"/>
        <end position="44"/>
    </location>
</feature>
<organism evidence="2 3">
    <name type="scientific">Galliscardovia ingluviei</name>
    <dbReference type="NCBI Taxonomy" id="1769422"/>
    <lineage>
        <taxon>Bacteria</taxon>
        <taxon>Bacillati</taxon>
        <taxon>Actinomycetota</taxon>
        <taxon>Actinomycetes</taxon>
        <taxon>Bifidobacteriales</taxon>
        <taxon>Bifidobacteriaceae</taxon>
        <taxon>Galliscardovia</taxon>
    </lineage>
</organism>
<feature type="transmembrane region" description="Helical" evidence="1">
    <location>
        <begin position="64"/>
        <end position="89"/>
    </location>
</feature>
<keyword evidence="1" id="KW-0472">Membrane</keyword>
<reference evidence="2" key="2">
    <citation type="submission" date="2020-09" db="EMBL/GenBank/DDBJ databases">
        <authorList>
            <person name="Sun Q."/>
            <person name="Sedlacek I."/>
        </authorList>
    </citation>
    <scope>NUCLEOTIDE SEQUENCE</scope>
    <source>
        <strain evidence="2">CCM 8606</strain>
    </source>
</reference>
<dbReference type="Proteomes" id="UP000619536">
    <property type="component" value="Unassembled WGS sequence"/>
</dbReference>
<protein>
    <submittedName>
        <fullName evidence="2">Membrane protein</fullName>
    </submittedName>
</protein>
<keyword evidence="1" id="KW-0812">Transmembrane</keyword>
<feature type="transmembrane region" description="Helical" evidence="1">
    <location>
        <begin position="133"/>
        <end position="155"/>
    </location>
</feature>
<name>A0A8J3AI05_9BIFI</name>
<gene>
    <name evidence="2" type="ORF">GCM10007377_12520</name>
</gene>
<dbReference type="InterPro" id="IPR021354">
    <property type="entry name" value="DUF2975"/>
</dbReference>
<feature type="transmembrane region" description="Helical" evidence="1">
    <location>
        <begin position="101"/>
        <end position="127"/>
    </location>
</feature>
<keyword evidence="1" id="KW-1133">Transmembrane helix</keyword>
<reference evidence="2" key="1">
    <citation type="journal article" date="2014" name="Int. J. Syst. Evol. Microbiol.">
        <title>Complete genome sequence of Corynebacterium casei LMG S-19264T (=DSM 44701T), isolated from a smear-ripened cheese.</title>
        <authorList>
            <consortium name="US DOE Joint Genome Institute (JGI-PGF)"/>
            <person name="Walter F."/>
            <person name="Albersmeier A."/>
            <person name="Kalinowski J."/>
            <person name="Ruckert C."/>
        </authorList>
    </citation>
    <scope>NUCLEOTIDE SEQUENCE</scope>
    <source>
        <strain evidence="2">CCM 8606</strain>
    </source>
</reference>
<comment type="caution">
    <text evidence="2">The sequence shown here is derived from an EMBL/GenBank/DDBJ whole genome shotgun (WGS) entry which is preliminary data.</text>
</comment>
<evidence type="ECO:0000313" key="2">
    <source>
        <dbReference type="EMBL" id="GGI14758.1"/>
    </source>
</evidence>
<evidence type="ECO:0000256" key="1">
    <source>
        <dbReference type="SAM" id="Phobius"/>
    </source>
</evidence>
<dbReference type="RefSeq" id="WP_188355420.1">
    <property type="nucleotide sequence ID" value="NZ_BMDH01000003.1"/>
</dbReference>
<proteinExistence type="predicted"/>
<accession>A0A8J3AI05</accession>